<evidence type="ECO:0000256" key="1">
    <source>
        <dbReference type="ARBA" id="ARBA00004571"/>
    </source>
</evidence>
<dbReference type="InterPro" id="IPR023996">
    <property type="entry name" value="TonB-dep_OMP_SusC/RagA"/>
</dbReference>
<dbReference type="SUPFAM" id="SSF49464">
    <property type="entry name" value="Carboxypeptidase regulatory domain-like"/>
    <property type="match status" value="1"/>
</dbReference>
<protein>
    <submittedName>
        <fullName evidence="11">Outer membrane cobalamin receptor protein</fullName>
    </submittedName>
</protein>
<dbReference type="NCBIfam" id="TIGR04056">
    <property type="entry name" value="OMP_RagA_SusC"/>
    <property type="match status" value="1"/>
</dbReference>
<keyword evidence="3 7" id="KW-1134">Transmembrane beta strand</keyword>
<dbReference type="AlphaFoldDB" id="A0A174S5D1"/>
<dbReference type="PROSITE" id="PS52016">
    <property type="entry name" value="TONB_DEPENDENT_REC_3"/>
    <property type="match status" value="1"/>
</dbReference>
<proteinExistence type="inferred from homology"/>
<evidence type="ECO:0000259" key="9">
    <source>
        <dbReference type="Pfam" id="PF07660"/>
    </source>
</evidence>
<reference evidence="11 12" key="1">
    <citation type="submission" date="2015-09" db="EMBL/GenBank/DDBJ databases">
        <authorList>
            <consortium name="Pathogen Informatics"/>
        </authorList>
    </citation>
    <scope>NUCLEOTIDE SEQUENCE [LARGE SCALE GENOMIC DNA]</scope>
    <source>
        <strain evidence="11 12">2789STDY5834948</strain>
    </source>
</reference>
<evidence type="ECO:0000259" key="10">
    <source>
        <dbReference type="Pfam" id="PF07715"/>
    </source>
</evidence>
<keyword evidence="2 7" id="KW-0813">Transport</keyword>
<evidence type="ECO:0000313" key="12">
    <source>
        <dbReference type="Proteomes" id="UP000095332"/>
    </source>
</evidence>
<comment type="similarity">
    <text evidence="7">Belongs to the TonB-dependent receptor family.</text>
</comment>
<feature type="chain" id="PRO_5008032435" evidence="8">
    <location>
        <begin position="40"/>
        <end position="1131"/>
    </location>
</feature>
<feature type="signal peptide" evidence="8">
    <location>
        <begin position="1"/>
        <end position="39"/>
    </location>
</feature>
<dbReference type="InterPro" id="IPR036942">
    <property type="entry name" value="Beta-barrel_TonB_sf"/>
</dbReference>
<dbReference type="FunFam" id="2.60.40.1120:FF:000003">
    <property type="entry name" value="Outer membrane protein Omp121"/>
    <property type="match status" value="1"/>
</dbReference>
<feature type="domain" description="Secretin/TonB short N-terminal" evidence="9">
    <location>
        <begin position="71"/>
        <end position="122"/>
    </location>
</feature>
<evidence type="ECO:0000256" key="2">
    <source>
        <dbReference type="ARBA" id="ARBA00022448"/>
    </source>
</evidence>
<dbReference type="Gene3D" id="2.40.170.20">
    <property type="entry name" value="TonB-dependent receptor, beta-barrel domain"/>
    <property type="match status" value="1"/>
</dbReference>
<evidence type="ECO:0000256" key="3">
    <source>
        <dbReference type="ARBA" id="ARBA00022452"/>
    </source>
</evidence>
<comment type="subcellular location">
    <subcellularLocation>
        <location evidence="1 7">Cell outer membrane</location>
        <topology evidence="1 7">Multi-pass membrane protein</topology>
    </subcellularLocation>
</comment>
<evidence type="ECO:0000256" key="5">
    <source>
        <dbReference type="ARBA" id="ARBA00023136"/>
    </source>
</evidence>
<dbReference type="Pfam" id="PF07660">
    <property type="entry name" value="STN"/>
    <property type="match status" value="1"/>
</dbReference>
<dbReference type="InterPro" id="IPR012910">
    <property type="entry name" value="Plug_dom"/>
</dbReference>
<dbReference type="Gene3D" id="2.170.130.10">
    <property type="entry name" value="TonB-dependent receptor, plug domain"/>
    <property type="match status" value="1"/>
</dbReference>
<dbReference type="Gene3D" id="3.55.50.30">
    <property type="match status" value="1"/>
</dbReference>
<evidence type="ECO:0000256" key="6">
    <source>
        <dbReference type="ARBA" id="ARBA00023237"/>
    </source>
</evidence>
<keyword evidence="5 7" id="KW-0472">Membrane</keyword>
<dbReference type="InterPro" id="IPR008969">
    <property type="entry name" value="CarboxyPept-like_regulatory"/>
</dbReference>
<keyword evidence="4 7" id="KW-0812">Transmembrane</keyword>
<organism evidence="11 12">
    <name type="scientific">Parabacteroides distasonis</name>
    <dbReference type="NCBI Taxonomy" id="823"/>
    <lineage>
        <taxon>Bacteria</taxon>
        <taxon>Pseudomonadati</taxon>
        <taxon>Bacteroidota</taxon>
        <taxon>Bacteroidia</taxon>
        <taxon>Bacteroidales</taxon>
        <taxon>Tannerellaceae</taxon>
        <taxon>Parabacteroides</taxon>
    </lineage>
</organism>
<sequence length="1131" mass="125116">MKFISHTRHYMPNVNLKKTYNIMRLSVVLCMLSLFCASAKTGYSQVAEISLNLHNVTISEALEEIKHQSEYSFWYKNDEINLNEKISVKANKQSINQVLHGILGKQGLSYTIDDKHIIIYKKNEQPRMVQQDGKITGIITDQANVPIIGANVIVKGSSIGSISDMNGHFSLDASEKDILLISYIGYMTKEVKIGKQRSLKIQLTEDTQNIDEVVVIGYGSVKKSDLTGAVSSVKTAELQQTPMTSIDQGLVGRASGVQVIQTSGMPGAVASIRVRGSSSLQGGNEPLYVIDGFPVYSGSGFGNTGGKTQMSGLSTVNPSDIESIEILKDAAATAIYGARAANGVVLITTKSGKKGRDIISFEASFGISNVSKKIDVMNAQDYAKLVNEAYANDGLKPYYDATALSEIAKIGNGTDWQDEIFRGGSTQTYQLSFSGGDEKTQYAISGNYLNQKGIIENSDFKRYSIRLNLDRKIFKNFNVGTHMTASHTINNAVATDTGGEDGVVSGAIKMNPIQPVFEDELTGAYTQVNVPGTLYRNPVATAKEQKFNNATSRLLGDIYAQWEIIPDLRLKVSLGTDIMYHKTNRYTPSNIYQSGGVASAYVGVNKSINWLNENTLTWNKTFAEDHDLSLLGGFTMQRNNREYVMASSSNFVNDVMQWNNLGAGSVYNKPESNATQWSLMSYLARVNYTLKHKYLFSLNARVDGSSRFGANNKYGFFPSASAGWRISEEAFMESVKETISNLKLRASYGFTGNTEIGVYESLATLGTSNWILGNQLVSGFFPNKIPNPDLKWERTGQFDVGLDLGLFNNRLRVTMDYYKKKTTDLLYNVAIPYTSGYDTMLKNIGSLENHGYELSIESDNLTGPFSWTTAFNISFNRNKVLELGGEEYKEMAEGDGHLKTGSVRRLIVGEPVGVFYGYRFDGIFQNEEECKQQTSSAAPIGVGLRRYKDLNGDGKVDAVNDREILGNANPKFFGGLTNTFAYKGFELNVFLQYSVGNKILNYNAMELETPTGGQNAYADMVNRWTPENPSNIYPKATTNRNVLVSDRFIEDGSYLKLKTLSLSYSFPKVNIKHIQGLRIYVTGQNLLTWTKYRGYDPEVSYRGASTLESGEDFGGYPQSRTFMLGVKLDIK</sequence>
<dbReference type="InterPro" id="IPR011662">
    <property type="entry name" value="Secretin/TonB_short_N"/>
</dbReference>
<evidence type="ECO:0000256" key="8">
    <source>
        <dbReference type="SAM" id="SignalP"/>
    </source>
</evidence>
<dbReference type="Pfam" id="PF07715">
    <property type="entry name" value="Plug"/>
    <property type="match status" value="1"/>
</dbReference>
<keyword evidence="8" id="KW-0732">Signal</keyword>
<dbReference type="EMBL" id="CZBM01000002">
    <property type="protein sequence ID" value="CUP90625.1"/>
    <property type="molecule type" value="Genomic_DNA"/>
</dbReference>
<keyword evidence="6 7" id="KW-0998">Cell outer membrane</keyword>
<accession>A0A174S5D1</accession>
<dbReference type="GO" id="GO:0009279">
    <property type="term" value="C:cell outer membrane"/>
    <property type="evidence" value="ECO:0007669"/>
    <property type="project" value="UniProtKB-SubCell"/>
</dbReference>
<dbReference type="FunFam" id="2.170.130.10:FF:000008">
    <property type="entry name" value="SusC/RagA family TonB-linked outer membrane protein"/>
    <property type="match status" value="1"/>
</dbReference>
<dbReference type="Proteomes" id="UP000095332">
    <property type="component" value="Unassembled WGS sequence"/>
</dbReference>
<dbReference type="Gene3D" id="2.60.40.1120">
    <property type="entry name" value="Carboxypeptidase-like, regulatory domain"/>
    <property type="match status" value="1"/>
</dbReference>
<evidence type="ECO:0000256" key="7">
    <source>
        <dbReference type="PROSITE-ProRule" id="PRU01360"/>
    </source>
</evidence>
<feature type="domain" description="TonB-dependent receptor plug" evidence="10">
    <location>
        <begin position="223"/>
        <end position="344"/>
    </location>
</feature>
<dbReference type="InterPro" id="IPR023997">
    <property type="entry name" value="TonB-dep_OMP_SusC/RagA_CS"/>
</dbReference>
<dbReference type="NCBIfam" id="TIGR04057">
    <property type="entry name" value="SusC_RagA_signa"/>
    <property type="match status" value="1"/>
</dbReference>
<dbReference type="SUPFAM" id="SSF56935">
    <property type="entry name" value="Porins"/>
    <property type="match status" value="1"/>
</dbReference>
<evidence type="ECO:0000256" key="4">
    <source>
        <dbReference type="ARBA" id="ARBA00022692"/>
    </source>
</evidence>
<dbReference type="InterPro" id="IPR039426">
    <property type="entry name" value="TonB-dep_rcpt-like"/>
</dbReference>
<dbReference type="Pfam" id="PF13715">
    <property type="entry name" value="CarbopepD_reg_2"/>
    <property type="match status" value="1"/>
</dbReference>
<keyword evidence="11" id="KW-0675">Receptor</keyword>
<name>A0A174S5D1_PARDI</name>
<gene>
    <name evidence="11" type="ORF">ERS852560_00943</name>
</gene>
<dbReference type="InterPro" id="IPR037066">
    <property type="entry name" value="Plug_dom_sf"/>
</dbReference>
<evidence type="ECO:0000313" key="11">
    <source>
        <dbReference type="EMBL" id="CUP90625.1"/>
    </source>
</evidence>